<reference evidence="1" key="1">
    <citation type="journal article" date="2020" name="Nat. Commun.">
        <title>Large-scale genome sequencing of mycorrhizal fungi provides insights into the early evolution of symbiotic traits.</title>
        <authorList>
            <person name="Miyauchi S."/>
            <person name="Kiss E."/>
            <person name="Kuo A."/>
            <person name="Drula E."/>
            <person name="Kohler A."/>
            <person name="Sanchez-Garcia M."/>
            <person name="Morin E."/>
            <person name="Andreopoulos B."/>
            <person name="Barry K.W."/>
            <person name="Bonito G."/>
            <person name="Buee M."/>
            <person name="Carver A."/>
            <person name="Chen C."/>
            <person name="Cichocki N."/>
            <person name="Clum A."/>
            <person name="Culley D."/>
            <person name="Crous P.W."/>
            <person name="Fauchery L."/>
            <person name="Girlanda M."/>
            <person name="Hayes R.D."/>
            <person name="Keri Z."/>
            <person name="LaButti K."/>
            <person name="Lipzen A."/>
            <person name="Lombard V."/>
            <person name="Magnuson J."/>
            <person name="Maillard F."/>
            <person name="Murat C."/>
            <person name="Nolan M."/>
            <person name="Ohm R.A."/>
            <person name="Pangilinan J."/>
            <person name="Pereira M.F."/>
            <person name="Perotto S."/>
            <person name="Peter M."/>
            <person name="Pfister S."/>
            <person name="Riley R."/>
            <person name="Sitrit Y."/>
            <person name="Stielow J.B."/>
            <person name="Szollosi G."/>
            <person name="Zifcakova L."/>
            <person name="Stursova M."/>
            <person name="Spatafora J.W."/>
            <person name="Tedersoo L."/>
            <person name="Vaario L.M."/>
            <person name="Yamada A."/>
            <person name="Yan M."/>
            <person name="Wang P."/>
            <person name="Xu J."/>
            <person name="Bruns T."/>
            <person name="Baldrian P."/>
            <person name="Vilgalys R."/>
            <person name="Dunand C."/>
            <person name="Henrissat B."/>
            <person name="Grigoriev I.V."/>
            <person name="Hibbett D."/>
            <person name="Nagy L.G."/>
            <person name="Martin F.M."/>
        </authorList>
    </citation>
    <scope>NUCLEOTIDE SEQUENCE</scope>
    <source>
        <strain evidence="1">UP504</strain>
    </source>
</reference>
<evidence type="ECO:0000313" key="2">
    <source>
        <dbReference type="Proteomes" id="UP000886523"/>
    </source>
</evidence>
<dbReference type="AlphaFoldDB" id="A0A9P6E1S1"/>
<proteinExistence type="predicted"/>
<organism evidence="1 2">
    <name type="scientific">Hydnum rufescens UP504</name>
    <dbReference type="NCBI Taxonomy" id="1448309"/>
    <lineage>
        <taxon>Eukaryota</taxon>
        <taxon>Fungi</taxon>
        <taxon>Dikarya</taxon>
        <taxon>Basidiomycota</taxon>
        <taxon>Agaricomycotina</taxon>
        <taxon>Agaricomycetes</taxon>
        <taxon>Cantharellales</taxon>
        <taxon>Hydnaceae</taxon>
        <taxon>Hydnum</taxon>
    </lineage>
</organism>
<comment type="caution">
    <text evidence="1">The sequence shown here is derived from an EMBL/GenBank/DDBJ whole genome shotgun (WGS) entry which is preliminary data.</text>
</comment>
<sequence length="112" mass="12034">MKGLIVWGVLGAFGIDAPEFRQEVLMEARVNVPRRFLVKSSDNEVGGQSYIYAQQSRNHVGNSLDSAKSARNAWSEGRFPSGSVIIVPESHIENSVSSAATVEAPGILGYGN</sequence>
<evidence type="ECO:0000313" key="1">
    <source>
        <dbReference type="EMBL" id="KAF9519773.1"/>
    </source>
</evidence>
<name>A0A9P6E1S1_9AGAM</name>
<accession>A0A9P6E1S1</accession>
<keyword evidence="2" id="KW-1185">Reference proteome</keyword>
<dbReference type="Proteomes" id="UP000886523">
    <property type="component" value="Unassembled WGS sequence"/>
</dbReference>
<gene>
    <name evidence="1" type="ORF">BS47DRAFT_994224</name>
</gene>
<protein>
    <submittedName>
        <fullName evidence="1">Uncharacterized protein</fullName>
    </submittedName>
</protein>
<dbReference type="EMBL" id="MU128915">
    <property type="protein sequence ID" value="KAF9519773.1"/>
    <property type="molecule type" value="Genomic_DNA"/>
</dbReference>